<dbReference type="Proteomes" id="UP000535543">
    <property type="component" value="Unassembled WGS sequence"/>
</dbReference>
<evidence type="ECO:0000313" key="4">
    <source>
        <dbReference type="Proteomes" id="UP000535543"/>
    </source>
</evidence>
<dbReference type="Pfam" id="PF00106">
    <property type="entry name" value="adh_short"/>
    <property type="match status" value="1"/>
</dbReference>
<protein>
    <submittedName>
        <fullName evidence="3">SDR family oxidoreductase</fullName>
    </submittedName>
</protein>
<dbReference type="Gene3D" id="3.40.50.720">
    <property type="entry name" value="NAD(P)-binding Rossmann-like Domain"/>
    <property type="match status" value="1"/>
</dbReference>
<dbReference type="PANTHER" id="PTHR43180:SF66">
    <property type="entry name" value="SHORT-CHAIN DEHYDROGENASE_REDUCTASE FAMILY PROTEIN"/>
    <property type="match status" value="1"/>
</dbReference>
<evidence type="ECO:0000256" key="1">
    <source>
        <dbReference type="ARBA" id="ARBA00006484"/>
    </source>
</evidence>
<dbReference type="PROSITE" id="PS00061">
    <property type="entry name" value="ADH_SHORT"/>
    <property type="match status" value="1"/>
</dbReference>
<sequence>MKLSGKVAIVTGGGGGIGAALAAGLAQQGAHVVVADLDPVRTGQVAAAVGGIAVAGDASRVEVLKEMITAAEANFGPVDLFFANAGIGGEAGIGESDEEWQRILDINLLAHIRAARLLVPGWIERGSGYFVSTASAAGLLTQIAAGPYSVTKHAAVGFSEWLSVTYGDRGVRVSCICPMGVNTAIHHNALAADDAASQLGANVVAKAGRVLEPEDVAAITLAAIEEETFLVLPHPEVLEYYRRKGSDYDRWLAGMRRLQHDAART</sequence>
<accession>A0A848KJ85</accession>
<dbReference type="PRINTS" id="PR00081">
    <property type="entry name" value="GDHRDH"/>
</dbReference>
<dbReference type="GO" id="GO:0016491">
    <property type="term" value="F:oxidoreductase activity"/>
    <property type="evidence" value="ECO:0007669"/>
    <property type="project" value="UniProtKB-KW"/>
</dbReference>
<proteinExistence type="inferred from homology"/>
<dbReference type="InterPro" id="IPR002347">
    <property type="entry name" value="SDR_fam"/>
</dbReference>
<gene>
    <name evidence="3" type="ORF">FGL95_25160</name>
</gene>
<evidence type="ECO:0000313" key="3">
    <source>
        <dbReference type="EMBL" id="NMN98339.1"/>
    </source>
</evidence>
<reference evidence="3 4" key="1">
    <citation type="submission" date="2019-05" db="EMBL/GenBank/DDBJ databases">
        <authorList>
            <person name="Lee S.D."/>
        </authorList>
    </citation>
    <scope>NUCLEOTIDE SEQUENCE [LARGE SCALE GENOMIC DNA]</scope>
    <source>
        <strain evidence="3 4">YC2-7</strain>
    </source>
</reference>
<comment type="similarity">
    <text evidence="1">Belongs to the short-chain dehydrogenases/reductases (SDR) family.</text>
</comment>
<dbReference type="EMBL" id="VCQU01000010">
    <property type="protein sequence ID" value="NMN98339.1"/>
    <property type="molecule type" value="Genomic_DNA"/>
</dbReference>
<dbReference type="SUPFAM" id="SSF51735">
    <property type="entry name" value="NAD(P)-binding Rossmann-fold domains"/>
    <property type="match status" value="1"/>
</dbReference>
<name>A0A848KJ85_9NOCA</name>
<evidence type="ECO:0000256" key="2">
    <source>
        <dbReference type="ARBA" id="ARBA00023002"/>
    </source>
</evidence>
<comment type="caution">
    <text evidence="3">The sequence shown here is derived from an EMBL/GenBank/DDBJ whole genome shotgun (WGS) entry which is preliminary data.</text>
</comment>
<keyword evidence="4" id="KW-1185">Reference proteome</keyword>
<dbReference type="AlphaFoldDB" id="A0A848KJ85"/>
<keyword evidence="2" id="KW-0560">Oxidoreductase</keyword>
<dbReference type="CDD" id="cd05233">
    <property type="entry name" value="SDR_c"/>
    <property type="match status" value="1"/>
</dbReference>
<dbReference type="PANTHER" id="PTHR43180">
    <property type="entry name" value="3-OXOACYL-(ACYL-CARRIER-PROTEIN) REDUCTASE (AFU_ORTHOLOGUE AFUA_6G11210)"/>
    <property type="match status" value="1"/>
</dbReference>
<organism evidence="3 4">
    <name type="scientific">Antrihabitans stalactiti</name>
    <dbReference type="NCBI Taxonomy" id="2584121"/>
    <lineage>
        <taxon>Bacteria</taxon>
        <taxon>Bacillati</taxon>
        <taxon>Actinomycetota</taxon>
        <taxon>Actinomycetes</taxon>
        <taxon>Mycobacteriales</taxon>
        <taxon>Nocardiaceae</taxon>
        <taxon>Antrihabitans</taxon>
    </lineage>
</organism>
<dbReference type="InterPro" id="IPR020904">
    <property type="entry name" value="Sc_DH/Rdtase_CS"/>
</dbReference>
<dbReference type="RefSeq" id="WP_169592478.1">
    <property type="nucleotide sequence ID" value="NZ_VCQU01000010.1"/>
</dbReference>
<reference evidence="3 4" key="2">
    <citation type="submission" date="2020-06" db="EMBL/GenBank/DDBJ databases">
        <title>Antribacter stalactiti gen. nov., sp. nov., a new member of the family Nacardiaceae isolated from a cave.</title>
        <authorList>
            <person name="Kim I.S."/>
        </authorList>
    </citation>
    <scope>NUCLEOTIDE SEQUENCE [LARGE SCALE GENOMIC DNA]</scope>
    <source>
        <strain evidence="3 4">YC2-7</strain>
    </source>
</reference>
<dbReference type="InterPro" id="IPR036291">
    <property type="entry name" value="NAD(P)-bd_dom_sf"/>
</dbReference>